<dbReference type="Gene3D" id="1.25.40.10">
    <property type="entry name" value="Tetratricopeptide repeat domain"/>
    <property type="match status" value="1"/>
</dbReference>
<evidence type="ECO:0000256" key="2">
    <source>
        <dbReference type="ARBA" id="ARBA00022803"/>
    </source>
</evidence>
<evidence type="ECO:0000256" key="1">
    <source>
        <dbReference type="ARBA" id="ARBA00022737"/>
    </source>
</evidence>
<dbReference type="STRING" id="1549748.WH95_01925"/>
<dbReference type="AlphaFoldDB" id="A0A0M2RCG8"/>
<dbReference type="GO" id="GO:0009279">
    <property type="term" value="C:cell outer membrane"/>
    <property type="evidence" value="ECO:0007669"/>
    <property type="project" value="TreeGrafter"/>
</dbReference>
<dbReference type="InterPro" id="IPR050498">
    <property type="entry name" value="Ycf3"/>
</dbReference>
<dbReference type="Pfam" id="PF13432">
    <property type="entry name" value="TPR_16"/>
    <property type="match status" value="1"/>
</dbReference>
<dbReference type="SUPFAM" id="SSF48452">
    <property type="entry name" value="TPR-like"/>
    <property type="match status" value="1"/>
</dbReference>
<gene>
    <name evidence="4" type="ORF">WH95_01925</name>
</gene>
<dbReference type="InterPro" id="IPR011990">
    <property type="entry name" value="TPR-like_helical_dom_sf"/>
</dbReference>
<dbReference type="SMART" id="SM00028">
    <property type="entry name" value="TPR"/>
    <property type="match status" value="4"/>
</dbReference>
<sequence>MAYIDGEDYDLAVADLTQAIAHDPKRVSNYLDRAYAHSLRNYNGLAMDDYNQAIAIDPNNAEAYFYRAGLFTDKKQVDLAILDYRAAVRLDPDDAYGLNSLAWLLAVNPDKAERRGAEAITFAQRALDVNPDDYEIWDTLAAAYVEDGQGDKALDAYLKAQEIGGQDRIEMDQIWLKENGYYFGQTDGAGGEETIKALKECIAASCQMHSELW</sequence>
<comment type="caution">
    <text evidence="4">The sequence shown here is derived from an EMBL/GenBank/DDBJ whole genome shotgun (WGS) entry which is preliminary data.</text>
</comment>
<feature type="repeat" description="TPR" evidence="3">
    <location>
        <begin position="134"/>
        <end position="167"/>
    </location>
</feature>
<dbReference type="PROSITE" id="PS50005">
    <property type="entry name" value="TPR"/>
    <property type="match status" value="2"/>
</dbReference>
<dbReference type="EMBL" id="LANI01000002">
    <property type="protein sequence ID" value="KKJ78134.1"/>
    <property type="molecule type" value="Genomic_DNA"/>
</dbReference>
<feature type="repeat" description="TPR" evidence="3">
    <location>
        <begin position="61"/>
        <end position="94"/>
    </location>
</feature>
<organism evidence="4 5">
    <name type="scientific">Kiloniella litopenaei</name>
    <dbReference type="NCBI Taxonomy" id="1549748"/>
    <lineage>
        <taxon>Bacteria</taxon>
        <taxon>Pseudomonadati</taxon>
        <taxon>Pseudomonadota</taxon>
        <taxon>Alphaproteobacteria</taxon>
        <taxon>Rhodospirillales</taxon>
        <taxon>Kiloniellaceae</taxon>
        <taxon>Kiloniella</taxon>
    </lineage>
</organism>
<keyword evidence="5" id="KW-1185">Reference proteome</keyword>
<dbReference type="Proteomes" id="UP000034491">
    <property type="component" value="Unassembled WGS sequence"/>
</dbReference>
<dbReference type="PANTHER" id="PTHR44858:SF1">
    <property type="entry name" value="UDP-N-ACETYLGLUCOSAMINE--PEPTIDE N-ACETYLGLUCOSAMINYLTRANSFERASE SPINDLY-RELATED"/>
    <property type="match status" value="1"/>
</dbReference>
<dbReference type="GO" id="GO:0046813">
    <property type="term" value="P:receptor-mediated virion attachment to host cell"/>
    <property type="evidence" value="ECO:0007669"/>
    <property type="project" value="TreeGrafter"/>
</dbReference>
<proteinExistence type="predicted"/>
<accession>A0A0M2RCG8</accession>
<keyword evidence="1" id="KW-0677">Repeat</keyword>
<dbReference type="InterPro" id="IPR019734">
    <property type="entry name" value="TPR_rpt"/>
</dbReference>
<reference evidence="4 5" key="1">
    <citation type="submission" date="2015-03" db="EMBL/GenBank/DDBJ databases">
        <title>Genome sequence of Kiloniella sp. P1-1, isolated from the gut microflora of Pacific white shrimp, Penaeus vannamei.</title>
        <authorList>
            <person name="Shao Z."/>
            <person name="Wang L."/>
            <person name="Li X."/>
        </authorList>
    </citation>
    <scope>NUCLEOTIDE SEQUENCE [LARGE SCALE GENOMIC DNA]</scope>
    <source>
        <strain evidence="4 5">P1-1</strain>
    </source>
</reference>
<evidence type="ECO:0000313" key="5">
    <source>
        <dbReference type="Proteomes" id="UP000034491"/>
    </source>
</evidence>
<dbReference type="Pfam" id="PF13429">
    <property type="entry name" value="TPR_15"/>
    <property type="match status" value="1"/>
</dbReference>
<evidence type="ECO:0000256" key="3">
    <source>
        <dbReference type="PROSITE-ProRule" id="PRU00339"/>
    </source>
</evidence>
<keyword evidence="2 3" id="KW-0802">TPR repeat</keyword>
<name>A0A0M2RCG8_9PROT</name>
<evidence type="ECO:0000313" key="4">
    <source>
        <dbReference type="EMBL" id="KKJ78134.1"/>
    </source>
</evidence>
<dbReference type="PANTHER" id="PTHR44858">
    <property type="entry name" value="TETRATRICOPEPTIDE REPEAT PROTEIN 6"/>
    <property type="match status" value="1"/>
</dbReference>
<protein>
    <submittedName>
        <fullName evidence="4">Uncharacterized protein</fullName>
    </submittedName>
</protein>